<accession>T0JJ43</accession>
<proteinExistence type="predicted"/>
<dbReference type="EMBL" id="AMYD01004287">
    <property type="protein sequence ID" value="EQB43422.1"/>
    <property type="molecule type" value="Genomic_DNA"/>
</dbReference>
<evidence type="ECO:0000313" key="1">
    <source>
        <dbReference type="EMBL" id="EQB43422.1"/>
    </source>
</evidence>
<name>T0JJ43_COLGC</name>
<dbReference type="HOGENOM" id="CLU_3436827_0_0_1"/>
<organism evidence="1 2">
    <name type="scientific">Colletotrichum gloeosporioides (strain Cg-14)</name>
    <name type="common">Anthracnose fungus</name>
    <name type="synonym">Glomerella cingulata</name>
    <dbReference type="NCBI Taxonomy" id="1237896"/>
    <lineage>
        <taxon>Eukaryota</taxon>
        <taxon>Fungi</taxon>
        <taxon>Dikarya</taxon>
        <taxon>Ascomycota</taxon>
        <taxon>Pezizomycotina</taxon>
        <taxon>Sordariomycetes</taxon>
        <taxon>Hypocreomycetidae</taxon>
        <taxon>Glomerellales</taxon>
        <taxon>Glomerellaceae</taxon>
        <taxon>Colletotrichum</taxon>
        <taxon>Colletotrichum gloeosporioides species complex</taxon>
    </lineage>
</organism>
<protein>
    <submittedName>
        <fullName evidence="1">Uncharacterized protein</fullName>
    </submittedName>
</protein>
<evidence type="ECO:0000313" key="2">
    <source>
        <dbReference type="Proteomes" id="UP000015530"/>
    </source>
</evidence>
<dbReference type="Proteomes" id="UP000015530">
    <property type="component" value="Unassembled WGS sequence"/>
</dbReference>
<comment type="caution">
    <text evidence="1">The sequence shown here is derived from an EMBL/GenBank/DDBJ whole genome shotgun (WGS) entry which is preliminary data.</text>
</comment>
<reference evidence="2" key="1">
    <citation type="journal article" date="2013" name="Mol. Plant Microbe Interact.">
        <title>Global aspects of pacC regulation of pathogenicity genes in Colletotrichum gloeosporioides as revealed by transcriptome analysis.</title>
        <authorList>
            <person name="Alkan N."/>
            <person name="Meng X."/>
            <person name="Friedlander G."/>
            <person name="Reuveni E."/>
            <person name="Sukno S."/>
            <person name="Sherman A."/>
            <person name="Thon M."/>
            <person name="Fluhr R."/>
            <person name="Prusky D."/>
        </authorList>
    </citation>
    <scope>NUCLEOTIDE SEQUENCE [LARGE SCALE GENOMIC DNA]</scope>
    <source>
        <strain evidence="2">Cg-14</strain>
    </source>
</reference>
<sequence>MSAANYLVIYIP</sequence>
<gene>
    <name evidence="1" type="ORF">CGLO_17922</name>
</gene>